<organism evidence="2 3">
    <name type="scientific">Vibrio ziniensis</name>
    <dbReference type="NCBI Taxonomy" id="2711221"/>
    <lineage>
        <taxon>Bacteria</taxon>
        <taxon>Pseudomonadati</taxon>
        <taxon>Pseudomonadota</taxon>
        <taxon>Gammaproteobacteria</taxon>
        <taxon>Vibrionales</taxon>
        <taxon>Vibrionaceae</taxon>
        <taxon>Vibrio</taxon>
    </lineage>
</organism>
<dbReference type="InterPro" id="IPR018640">
    <property type="entry name" value="DUF2063"/>
</dbReference>
<dbReference type="AlphaFoldDB" id="A0A6G7CEL8"/>
<dbReference type="RefSeq" id="WP_165309975.1">
    <property type="nucleotide sequence ID" value="NZ_CP049331.1"/>
</dbReference>
<evidence type="ECO:0000313" key="3">
    <source>
        <dbReference type="Proteomes" id="UP000503003"/>
    </source>
</evidence>
<feature type="domain" description="Putative DNA-binding" evidence="1">
    <location>
        <begin position="7"/>
        <end position="94"/>
    </location>
</feature>
<keyword evidence="3" id="KW-1185">Reference proteome</keyword>
<evidence type="ECO:0000313" key="2">
    <source>
        <dbReference type="EMBL" id="QIH40532.1"/>
    </source>
</evidence>
<protein>
    <submittedName>
        <fullName evidence="2">DUF2063 domain-containing protein</fullName>
    </submittedName>
</protein>
<dbReference type="InterPro" id="IPR044922">
    <property type="entry name" value="DUF2063_N_sf"/>
</dbReference>
<sequence>MNVGLAQLQATFAQALRYQAQGSACDIKSGRLSADDRLQIYRNNFVMSLTEVLQATYPMLLAVLGEECFGAIARHHILSYPLKQGNVSGYGEHFNRTIEKCPNVTRAAPYALELAIFEWQLDRGQQIFAETERTNVRPLSDLERLTDDQQNRVVLHLYPWVSLFKSHFALFDLQQAIRQQNFDELELMKPQSGMMSCDVENGIPWVITLSEHQFEFMQSMLKQTTLEDLNQQQLAEIPKLAALQVIAGFTLKNV</sequence>
<dbReference type="Pfam" id="PF09836">
    <property type="entry name" value="DUF2063"/>
    <property type="match status" value="1"/>
</dbReference>
<accession>A0A6G7CEL8</accession>
<reference evidence="2 3" key="1">
    <citation type="submission" date="2020-02" db="EMBL/GenBank/DDBJ databases">
        <title>A complete genome of a marine bacterium Vibrio sp. ZWAL4003 isolated from the mangrove sediment with the ability to degrade polysaccharides.</title>
        <authorList>
            <person name="Wu J."/>
            <person name="Qu W."/>
            <person name="Zeng R."/>
        </authorList>
    </citation>
    <scope>NUCLEOTIDE SEQUENCE [LARGE SCALE GENOMIC DNA]</scope>
    <source>
        <strain evidence="2 3">ZWAL4003</strain>
    </source>
</reference>
<name>A0A6G7CEL8_9VIBR</name>
<gene>
    <name evidence="2" type="ORF">G5S32_00405</name>
</gene>
<dbReference type="Gene3D" id="1.10.150.690">
    <property type="entry name" value="DUF2063"/>
    <property type="match status" value="1"/>
</dbReference>
<dbReference type="EMBL" id="CP049331">
    <property type="protein sequence ID" value="QIH40532.1"/>
    <property type="molecule type" value="Genomic_DNA"/>
</dbReference>
<proteinExistence type="predicted"/>
<evidence type="ECO:0000259" key="1">
    <source>
        <dbReference type="Pfam" id="PF09836"/>
    </source>
</evidence>
<dbReference type="Proteomes" id="UP000503003">
    <property type="component" value="Chromosome 1"/>
</dbReference>
<dbReference type="KEGG" id="vzi:G5S32_00405"/>